<dbReference type="PROSITE" id="PS00018">
    <property type="entry name" value="EF_HAND_1"/>
    <property type="match status" value="1"/>
</dbReference>
<protein>
    <recommendedName>
        <fullName evidence="8">EF-hand domain-containing protein</fullName>
    </recommendedName>
</protein>
<evidence type="ECO:0000256" key="2">
    <source>
        <dbReference type="ARBA" id="ARBA00004496"/>
    </source>
</evidence>
<dbReference type="PROSITE" id="PS50222">
    <property type="entry name" value="EF_HAND_2"/>
    <property type="match status" value="1"/>
</dbReference>
<feature type="domain" description="EF-hand" evidence="8">
    <location>
        <begin position="219"/>
        <end position="254"/>
    </location>
</feature>
<name>A0A4U1FI87_MONMO</name>
<dbReference type="PANTHER" id="PTHR46735:SF5">
    <property type="entry name" value="GRANCALCIN"/>
    <property type="match status" value="1"/>
</dbReference>
<evidence type="ECO:0000256" key="4">
    <source>
        <dbReference type="ARBA" id="ARBA00022723"/>
    </source>
</evidence>
<dbReference type="GO" id="GO:0005509">
    <property type="term" value="F:calcium ion binding"/>
    <property type="evidence" value="ECO:0007669"/>
    <property type="project" value="InterPro"/>
</dbReference>
<dbReference type="PANTHER" id="PTHR46735">
    <property type="entry name" value="CALPAIN, SMALL SUBUNIT 1 A-RELATED"/>
    <property type="match status" value="1"/>
</dbReference>
<dbReference type="GO" id="GO:0005737">
    <property type="term" value="C:cytoplasm"/>
    <property type="evidence" value="ECO:0007669"/>
    <property type="project" value="UniProtKB-SubCell"/>
</dbReference>
<dbReference type="AlphaFoldDB" id="A0A4U1FI87"/>
<evidence type="ECO:0000259" key="8">
    <source>
        <dbReference type="PROSITE" id="PS50222"/>
    </source>
</evidence>
<comment type="caution">
    <text evidence="9">The sequence shown here is derived from an EMBL/GenBank/DDBJ whole genome shotgun (WGS) entry which is preliminary data.</text>
</comment>
<sequence length="302" mass="32805">MCGPLLWSGRVCSDAPGNDGFACTTPRRAREGAVAPGQAGRAVSHHPLSAKMWRGCKRVTGGFPAQRGRETATNPDVSSKVLALAGSSVELLAADGIASAATLCTSAFLPAWRTLTRRVTVDVRKTVMAYPRYGGGVSPGRFGAASASAGLEILAIRCKWDSQCQEQGQLCSLVDTLHTQLIRTVIPQRETPCGHTSLLLLTRDYTGKMGFNEFKELWAALNAWKQNFITVDKDGSGTVERHELNQAIAAMGYRLSPQTLTAIVKRYSKNGRIFFDDYVACCVKLRALTGMDHLWVQYHLNA</sequence>
<keyword evidence="4" id="KW-0479">Metal-binding</keyword>
<dbReference type="InterPro" id="IPR018247">
    <property type="entry name" value="EF_Hand_1_Ca_BS"/>
</dbReference>
<evidence type="ECO:0000256" key="5">
    <source>
        <dbReference type="ARBA" id="ARBA00022737"/>
    </source>
</evidence>
<dbReference type="InterPro" id="IPR002048">
    <property type="entry name" value="EF_hand_dom"/>
</dbReference>
<proteinExistence type="predicted"/>
<evidence type="ECO:0000256" key="6">
    <source>
        <dbReference type="ARBA" id="ARBA00022837"/>
    </source>
</evidence>
<reference evidence="10" key="1">
    <citation type="journal article" date="2019" name="IScience">
        <title>Narwhal Genome Reveals Long-Term Low Genetic Diversity despite Current Large Abundance Size.</title>
        <authorList>
            <person name="Westbury M.V."/>
            <person name="Petersen B."/>
            <person name="Garde E."/>
            <person name="Heide-Jorgensen M.P."/>
            <person name="Lorenzen E.D."/>
        </authorList>
    </citation>
    <scope>NUCLEOTIDE SEQUENCE [LARGE SCALE GENOMIC DNA]</scope>
</reference>
<keyword evidence="3" id="KW-0963">Cytoplasm</keyword>
<organism evidence="9 10">
    <name type="scientific">Monodon monoceros</name>
    <name type="common">Narwhal</name>
    <name type="synonym">Ceratodon monodon</name>
    <dbReference type="NCBI Taxonomy" id="40151"/>
    <lineage>
        <taxon>Eukaryota</taxon>
        <taxon>Metazoa</taxon>
        <taxon>Chordata</taxon>
        <taxon>Craniata</taxon>
        <taxon>Vertebrata</taxon>
        <taxon>Euteleostomi</taxon>
        <taxon>Mammalia</taxon>
        <taxon>Eutheria</taxon>
        <taxon>Laurasiatheria</taxon>
        <taxon>Artiodactyla</taxon>
        <taxon>Whippomorpha</taxon>
        <taxon>Cetacea</taxon>
        <taxon>Odontoceti</taxon>
        <taxon>Monodontidae</taxon>
        <taxon>Monodon</taxon>
    </lineage>
</organism>
<dbReference type="EMBL" id="RWIC01000125">
    <property type="protein sequence ID" value="TKC49267.1"/>
    <property type="molecule type" value="Genomic_DNA"/>
</dbReference>
<feature type="non-terminal residue" evidence="9">
    <location>
        <position position="302"/>
    </location>
</feature>
<evidence type="ECO:0000313" key="10">
    <source>
        <dbReference type="Proteomes" id="UP000308365"/>
    </source>
</evidence>
<evidence type="ECO:0000256" key="1">
    <source>
        <dbReference type="ARBA" id="ARBA00004308"/>
    </source>
</evidence>
<evidence type="ECO:0000256" key="7">
    <source>
        <dbReference type="ARBA" id="ARBA00023136"/>
    </source>
</evidence>
<keyword evidence="5" id="KW-0677">Repeat</keyword>
<dbReference type="SUPFAM" id="SSF47473">
    <property type="entry name" value="EF-hand"/>
    <property type="match status" value="1"/>
</dbReference>
<dbReference type="Gene3D" id="1.10.238.10">
    <property type="entry name" value="EF-hand"/>
    <property type="match status" value="1"/>
</dbReference>
<gene>
    <name evidence="9" type="ORF">EI555_004879</name>
</gene>
<evidence type="ECO:0000313" key="9">
    <source>
        <dbReference type="EMBL" id="TKC49267.1"/>
    </source>
</evidence>
<comment type="subcellular location">
    <subcellularLocation>
        <location evidence="2">Cytoplasm</location>
    </subcellularLocation>
    <subcellularLocation>
        <location evidence="1">Endomembrane system</location>
    </subcellularLocation>
</comment>
<dbReference type="GO" id="GO:0012505">
    <property type="term" value="C:endomembrane system"/>
    <property type="evidence" value="ECO:0007669"/>
    <property type="project" value="UniProtKB-SubCell"/>
</dbReference>
<dbReference type="InterPro" id="IPR011992">
    <property type="entry name" value="EF-hand-dom_pair"/>
</dbReference>
<accession>A0A4U1FI87</accession>
<dbReference type="Proteomes" id="UP000308365">
    <property type="component" value="Unassembled WGS sequence"/>
</dbReference>
<keyword evidence="7" id="KW-0472">Membrane</keyword>
<keyword evidence="6" id="KW-0106">Calcium</keyword>
<evidence type="ECO:0000256" key="3">
    <source>
        <dbReference type="ARBA" id="ARBA00022490"/>
    </source>
</evidence>